<dbReference type="AlphaFoldDB" id="A0A8X6KFN5"/>
<name>A0A8X6KFN5_NEPPI</name>
<protein>
    <submittedName>
        <fullName evidence="1">Uncharacterized protein</fullName>
    </submittedName>
</protein>
<reference evidence="1" key="1">
    <citation type="submission" date="2020-08" db="EMBL/GenBank/DDBJ databases">
        <title>Multicomponent nature underlies the extraordinary mechanical properties of spider dragline silk.</title>
        <authorList>
            <person name="Kono N."/>
            <person name="Nakamura H."/>
            <person name="Mori M."/>
            <person name="Yoshida Y."/>
            <person name="Ohtoshi R."/>
            <person name="Malay A.D."/>
            <person name="Moran D.A.P."/>
            <person name="Tomita M."/>
            <person name="Numata K."/>
            <person name="Arakawa K."/>
        </authorList>
    </citation>
    <scope>NUCLEOTIDE SEQUENCE</scope>
</reference>
<sequence>MLVSEQVSGVPVSPEFVSKVTREDFWSGTIIPFMPMKEICLEIQGECEEGSLSICKDDCTCMYVILRNNINAQLYSRHYPWSNYSSLR</sequence>
<evidence type="ECO:0000313" key="1">
    <source>
        <dbReference type="EMBL" id="GFS45664.1"/>
    </source>
</evidence>
<organism evidence="1 2">
    <name type="scientific">Nephila pilipes</name>
    <name type="common">Giant wood spider</name>
    <name type="synonym">Nephila maculata</name>
    <dbReference type="NCBI Taxonomy" id="299642"/>
    <lineage>
        <taxon>Eukaryota</taxon>
        <taxon>Metazoa</taxon>
        <taxon>Ecdysozoa</taxon>
        <taxon>Arthropoda</taxon>
        <taxon>Chelicerata</taxon>
        <taxon>Arachnida</taxon>
        <taxon>Araneae</taxon>
        <taxon>Araneomorphae</taxon>
        <taxon>Entelegynae</taxon>
        <taxon>Araneoidea</taxon>
        <taxon>Nephilidae</taxon>
        <taxon>Nephila</taxon>
    </lineage>
</organism>
<dbReference type="Proteomes" id="UP000887013">
    <property type="component" value="Unassembled WGS sequence"/>
</dbReference>
<dbReference type="EMBL" id="BMAW01044621">
    <property type="protein sequence ID" value="GFS45664.1"/>
    <property type="molecule type" value="Genomic_DNA"/>
</dbReference>
<gene>
    <name evidence="1" type="ORF">NPIL_595111</name>
</gene>
<comment type="caution">
    <text evidence="1">The sequence shown here is derived from an EMBL/GenBank/DDBJ whole genome shotgun (WGS) entry which is preliminary data.</text>
</comment>
<evidence type="ECO:0000313" key="2">
    <source>
        <dbReference type="Proteomes" id="UP000887013"/>
    </source>
</evidence>
<keyword evidence="2" id="KW-1185">Reference proteome</keyword>
<proteinExistence type="predicted"/>
<accession>A0A8X6KFN5</accession>